<accession>A0ABW5QBI9</accession>
<dbReference type="Gene3D" id="3.30.420.40">
    <property type="match status" value="2"/>
</dbReference>
<dbReference type="InterPro" id="IPR000600">
    <property type="entry name" value="ROK"/>
</dbReference>
<evidence type="ECO:0000313" key="2">
    <source>
        <dbReference type="EMBL" id="MFD2638835.1"/>
    </source>
</evidence>
<dbReference type="CDD" id="cd24068">
    <property type="entry name" value="ASKHA_NBD_ROK_FnNanK-like"/>
    <property type="match status" value="1"/>
</dbReference>
<dbReference type="PANTHER" id="PTHR18964:SF149">
    <property type="entry name" value="BIFUNCTIONAL UDP-N-ACETYLGLUCOSAMINE 2-EPIMERASE_N-ACETYLMANNOSAMINE KINASE"/>
    <property type="match status" value="1"/>
</dbReference>
<name>A0ABW5QBI9_9BACI</name>
<organism evidence="2 3">
    <name type="scientific">Piscibacillus salipiscarius</name>
    <dbReference type="NCBI Taxonomy" id="299480"/>
    <lineage>
        <taxon>Bacteria</taxon>
        <taxon>Bacillati</taxon>
        <taxon>Bacillota</taxon>
        <taxon>Bacilli</taxon>
        <taxon>Bacillales</taxon>
        <taxon>Bacillaceae</taxon>
        <taxon>Piscibacillus</taxon>
    </lineage>
</organism>
<comment type="caution">
    <text evidence="2">The sequence shown here is derived from an EMBL/GenBank/DDBJ whole genome shotgun (WGS) entry which is preliminary data.</text>
</comment>
<dbReference type="Pfam" id="PF00480">
    <property type="entry name" value="ROK"/>
    <property type="match status" value="1"/>
</dbReference>
<dbReference type="PANTHER" id="PTHR18964">
    <property type="entry name" value="ROK (REPRESSOR, ORF, KINASE) FAMILY"/>
    <property type="match status" value="1"/>
</dbReference>
<sequence length="285" mass="30639">MKVIGVDIGGTKIRMGVLDSDMTIYKDYKVPTSFPLYDLLEKEILSIIEEFPDVEAIGIGTHGFVDSNKGRIVFASDLLPGWTGTEVKAQLEKATNRRVEIDNDANVAALAEAKIGAAKKYNRTVCLTLGTGLGGGVIIDDFVLSGGPNGGAAELGHMTLFPGGAPCPCGRKGCFEQYVSGTALRRRIEEAGLPYKPEELFTAEDPKAKQVIKEFTYDLAVVISSLQAAFDMEVVVIGGGVSEAADYWFDDLQEQLKPMLLNPIDVKVAELKNEAGMYGAAQLVL</sequence>
<gene>
    <name evidence="2" type="ORF">ACFSW4_08170</name>
</gene>
<dbReference type="RefSeq" id="WP_377328595.1">
    <property type="nucleotide sequence ID" value="NZ_JBHUMZ010000019.1"/>
</dbReference>
<reference evidence="3" key="1">
    <citation type="journal article" date="2019" name="Int. J. Syst. Evol. Microbiol.">
        <title>The Global Catalogue of Microorganisms (GCM) 10K type strain sequencing project: providing services to taxonomists for standard genome sequencing and annotation.</title>
        <authorList>
            <consortium name="The Broad Institute Genomics Platform"/>
            <consortium name="The Broad Institute Genome Sequencing Center for Infectious Disease"/>
            <person name="Wu L."/>
            <person name="Ma J."/>
        </authorList>
    </citation>
    <scope>NUCLEOTIDE SEQUENCE [LARGE SCALE GENOMIC DNA]</scope>
    <source>
        <strain evidence="3">TISTR 1571</strain>
    </source>
</reference>
<comment type="similarity">
    <text evidence="1">Belongs to the ROK (NagC/XylR) family.</text>
</comment>
<keyword evidence="3" id="KW-1185">Reference proteome</keyword>
<evidence type="ECO:0000256" key="1">
    <source>
        <dbReference type="ARBA" id="ARBA00006479"/>
    </source>
</evidence>
<dbReference type="EMBL" id="JBHUMZ010000019">
    <property type="protein sequence ID" value="MFD2638835.1"/>
    <property type="molecule type" value="Genomic_DNA"/>
</dbReference>
<proteinExistence type="inferred from homology"/>
<dbReference type="Proteomes" id="UP001597452">
    <property type="component" value="Unassembled WGS sequence"/>
</dbReference>
<protein>
    <submittedName>
        <fullName evidence="2">ROK family protein</fullName>
    </submittedName>
</protein>
<evidence type="ECO:0000313" key="3">
    <source>
        <dbReference type="Proteomes" id="UP001597452"/>
    </source>
</evidence>
<dbReference type="InterPro" id="IPR043129">
    <property type="entry name" value="ATPase_NBD"/>
</dbReference>
<dbReference type="SUPFAM" id="SSF53067">
    <property type="entry name" value="Actin-like ATPase domain"/>
    <property type="match status" value="1"/>
</dbReference>